<dbReference type="EMBL" id="JAUSWL010000008">
    <property type="protein sequence ID" value="MDQ0545258.1"/>
    <property type="molecule type" value="Genomic_DNA"/>
</dbReference>
<gene>
    <name evidence="1" type="ORF">QO001_004201</name>
</gene>
<evidence type="ECO:0000313" key="2">
    <source>
        <dbReference type="Proteomes" id="UP001223420"/>
    </source>
</evidence>
<protein>
    <submittedName>
        <fullName evidence="1">Uncharacterized protein</fullName>
    </submittedName>
</protein>
<comment type="caution">
    <text evidence="1">The sequence shown here is derived from an EMBL/GenBank/DDBJ whole genome shotgun (WGS) entry which is preliminary data.</text>
</comment>
<accession>A0AAJ1TWW2</accession>
<evidence type="ECO:0000313" key="1">
    <source>
        <dbReference type="EMBL" id="MDQ0545258.1"/>
    </source>
</evidence>
<dbReference type="Proteomes" id="UP001223420">
    <property type="component" value="Unassembled WGS sequence"/>
</dbReference>
<name>A0AAJ1TWW2_9HYPH</name>
<reference evidence="1" key="1">
    <citation type="submission" date="2023-07" db="EMBL/GenBank/DDBJ databases">
        <title>Genomic Encyclopedia of Type Strains, Phase IV (KMG-IV): sequencing the most valuable type-strain genomes for metagenomic binning, comparative biology and taxonomic classification.</title>
        <authorList>
            <person name="Goeker M."/>
        </authorList>
    </citation>
    <scope>NUCLEOTIDE SEQUENCE</scope>
    <source>
        <strain evidence="1">DSM 19569</strain>
    </source>
</reference>
<organism evidence="1 2">
    <name type="scientific">Methylobacterium brachiatum</name>
    <dbReference type="NCBI Taxonomy" id="269660"/>
    <lineage>
        <taxon>Bacteria</taxon>
        <taxon>Pseudomonadati</taxon>
        <taxon>Pseudomonadota</taxon>
        <taxon>Alphaproteobacteria</taxon>
        <taxon>Hyphomicrobiales</taxon>
        <taxon>Methylobacteriaceae</taxon>
        <taxon>Methylobacterium</taxon>
    </lineage>
</organism>
<dbReference type="AlphaFoldDB" id="A0AAJ1TWW2"/>
<proteinExistence type="predicted"/>
<sequence>MRVFHGMSRAENVPAVRVPGEQVGAEHARLMKSAPRAERSRVSRPTPP</sequence>